<accession>A0A8X6HF69</accession>
<keyword evidence="3" id="KW-1185">Reference proteome</keyword>
<evidence type="ECO:0000313" key="3">
    <source>
        <dbReference type="Proteomes" id="UP000887116"/>
    </source>
</evidence>
<evidence type="ECO:0000313" key="2">
    <source>
        <dbReference type="EMBL" id="GFQ85449.1"/>
    </source>
</evidence>
<comment type="caution">
    <text evidence="2">The sequence shown here is derived from an EMBL/GenBank/DDBJ whole genome shotgun (WGS) entry which is preliminary data.</text>
</comment>
<dbReference type="AlphaFoldDB" id="A0A8X6HF69"/>
<dbReference type="Proteomes" id="UP000887116">
    <property type="component" value="Unassembled WGS sequence"/>
</dbReference>
<evidence type="ECO:0000256" key="1">
    <source>
        <dbReference type="SAM" id="MobiDB-lite"/>
    </source>
</evidence>
<protein>
    <submittedName>
        <fullName evidence="2">Uncharacterized protein</fullName>
    </submittedName>
</protein>
<organism evidence="2 3">
    <name type="scientific">Trichonephila clavata</name>
    <name type="common">Joro spider</name>
    <name type="synonym">Nephila clavata</name>
    <dbReference type="NCBI Taxonomy" id="2740835"/>
    <lineage>
        <taxon>Eukaryota</taxon>
        <taxon>Metazoa</taxon>
        <taxon>Ecdysozoa</taxon>
        <taxon>Arthropoda</taxon>
        <taxon>Chelicerata</taxon>
        <taxon>Arachnida</taxon>
        <taxon>Araneae</taxon>
        <taxon>Araneomorphae</taxon>
        <taxon>Entelegynae</taxon>
        <taxon>Araneoidea</taxon>
        <taxon>Nephilidae</taxon>
        <taxon>Trichonephila</taxon>
    </lineage>
</organism>
<gene>
    <name evidence="2" type="ORF">TNCT_613551</name>
</gene>
<name>A0A8X6HF69_TRICU</name>
<sequence length="102" mass="11801">MTDTCLDCLFDTEVSLSSFRGLPVIVPREVCPRSRRDASGDSASLLRAKRRSHSLSGASLASEWGRRESKQWVEELLFGFQRQRHRQLFFSIKIMLDCFIDY</sequence>
<proteinExistence type="predicted"/>
<reference evidence="2" key="1">
    <citation type="submission" date="2020-07" db="EMBL/GenBank/DDBJ databases">
        <title>Multicomponent nature underlies the extraordinary mechanical properties of spider dragline silk.</title>
        <authorList>
            <person name="Kono N."/>
            <person name="Nakamura H."/>
            <person name="Mori M."/>
            <person name="Yoshida Y."/>
            <person name="Ohtoshi R."/>
            <person name="Malay A.D."/>
            <person name="Moran D.A.P."/>
            <person name="Tomita M."/>
            <person name="Numata K."/>
            <person name="Arakawa K."/>
        </authorList>
    </citation>
    <scope>NUCLEOTIDE SEQUENCE</scope>
</reference>
<dbReference type="EMBL" id="BMAO01022909">
    <property type="protein sequence ID" value="GFQ85449.1"/>
    <property type="molecule type" value="Genomic_DNA"/>
</dbReference>
<feature type="region of interest" description="Disordered" evidence="1">
    <location>
        <begin position="34"/>
        <end position="67"/>
    </location>
</feature>